<proteinExistence type="predicted"/>
<keyword evidence="3" id="KW-1185">Reference proteome</keyword>
<gene>
    <name evidence="2" type="ORF">PoB_002658600</name>
</gene>
<protein>
    <submittedName>
        <fullName evidence="2">Uncharacterized protein</fullName>
    </submittedName>
</protein>
<dbReference type="Proteomes" id="UP000735302">
    <property type="component" value="Unassembled WGS sequence"/>
</dbReference>
<dbReference type="EMBL" id="BLXT01003028">
    <property type="protein sequence ID" value="GFO00081.1"/>
    <property type="molecule type" value="Genomic_DNA"/>
</dbReference>
<sequence>MAAIIACADYILLTNGTDAGLVHYSAPKEFRRLPIPSFQAASRGDPSQASLARKKGAGTEKPQDGGAASKTNAAEIGAGADAQDSIPAAEIKGDVGFDNNSSSAGKAQQNYVRALAISHTGSHVALCDDRKYFHVFQIASSGQVSIVSSRLSGPLSGQGTSGLARTRDRRVSADYRMYSLSTSPPTPPYGAARERSLSFLTGGTDPDLTIAVASLAIRYSALPFFHPLLKHINLSISR</sequence>
<comment type="caution">
    <text evidence="2">The sequence shown here is derived from an EMBL/GenBank/DDBJ whole genome shotgun (WGS) entry which is preliminary data.</text>
</comment>
<evidence type="ECO:0000256" key="1">
    <source>
        <dbReference type="SAM" id="MobiDB-lite"/>
    </source>
</evidence>
<evidence type="ECO:0000313" key="3">
    <source>
        <dbReference type="Proteomes" id="UP000735302"/>
    </source>
</evidence>
<accession>A0AAV3ZVW8</accession>
<reference evidence="2 3" key="1">
    <citation type="journal article" date="2021" name="Elife">
        <title>Chloroplast acquisition without the gene transfer in kleptoplastic sea slugs, Plakobranchus ocellatus.</title>
        <authorList>
            <person name="Maeda T."/>
            <person name="Takahashi S."/>
            <person name="Yoshida T."/>
            <person name="Shimamura S."/>
            <person name="Takaki Y."/>
            <person name="Nagai Y."/>
            <person name="Toyoda A."/>
            <person name="Suzuki Y."/>
            <person name="Arimoto A."/>
            <person name="Ishii H."/>
            <person name="Satoh N."/>
            <person name="Nishiyama T."/>
            <person name="Hasebe M."/>
            <person name="Maruyama T."/>
            <person name="Minagawa J."/>
            <person name="Obokata J."/>
            <person name="Shigenobu S."/>
        </authorList>
    </citation>
    <scope>NUCLEOTIDE SEQUENCE [LARGE SCALE GENOMIC DNA]</scope>
</reference>
<feature type="region of interest" description="Disordered" evidence="1">
    <location>
        <begin position="37"/>
        <end position="71"/>
    </location>
</feature>
<evidence type="ECO:0000313" key="2">
    <source>
        <dbReference type="EMBL" id="GFO00081.1"/>
    </source>
</evidence>
<name>A0AAV3ZVW8_9GAST</name>
<dbReference type="AlphaFoldDB" id="A0AAV3ZVW8"/>
<organism evidence="2 3">
    <name type="scientific">Plakobranchus ocellatus</name>
    <dbReference type="NCBI Taxonomy" id="259542"/>
    <lineage>
        <taxon>Eukaryota</taxon>
        <taxon>Metazoa</taxon>
        <taxon>Spiralia</taxon>
        <taxon>Lophotrochozoa</taxon>
        <taxon>Mollusca</taxon>
        <taxon>Gastropoda</taxon>
        <taxon>Heterobranchia</taxon>
        <taxon>Euthyneura</taxon>
        <taxon>Panpulmonata</taxon>
        <taxon>Sacoglossa</taxon>
        <taxon>Placobranchoidea</taxon>
        <taxon>Plakobranchidae</taxon>
        <taxon>Plakobranchus</taxon>
    </lineage>
</organism>